<dbReference type="Proteomes" id="UP001589894">
    <property type="component" value="Unassembled WGS sequence"/>
</dbReference>
<evidence type="ECO:0000313" key="5">
    <source>
        <dbReference type="EMBL" id="MFC0563626.1"/>
    </source>
</evidence>
<proteinExistence type="predicted"/>
<keyword evidence="6" id="KW-1185">Reference proteome</keyword>
<dbReference type="InterPro" id="IPR050765">
    <property type="entry name" value="Riboflavin_Biosynth_HTPR"/>
</dbReference>
<feature type="domain" description="Bacterial bifunctional deaminase-reductase C-terminal" evidence="4">
    <location>
        <begin position="34"/>
        <end position="224"/>
    </location>
</feature>
<accession>A0ABV6NS80</accession>
<organism evidence="5 6">
    <name type="scientific">Plantactinospora siamensis</name>
    <dbReference type="NCBI Taxonomy" id="555372"/>
    <lineage>
        <taxon>Bacteria</taxon>
        <taxon>Bacillati</taxon>
        <taxon>Actinomycetota</taxon>
        <taxon>Actinomycetes</taxon>
        <taxon>Micromonosporales</taxon>
        <taxon>Micromonosporaceae</taxon>
        <taxon>Plantactinospora</taxon>
    </lineage>
</organism>
<evidence type="ECO:0000256" key="1">
    <source>
        <dbReference type="ARBA" id="ARBA00005104"/>
    </source>
</evidence>
<keyword evidence="2" id="KW-0521">NADP</keyword>
<dbReference type="Gene3D" id="3.40.430.10">
    <property type="entry name" value="Dihydrofolate Reductase, subunit A"/>
    <property type="match status" value="1"/>
</dbReference>
<evidence type="ECO:0000256" key="2">
    <source>
        <dbReference type="ARBA" id="ARBA00022857"/>
    </source>
</evidence>
<dbReference type="RefSeq" id="WP_377337245.1">
    <property type="nucleotide sequence ID" value="NZ_JBHLUE010000004.1"/>
</dbReference>
<comment type="caution">
    <text evidence="5">The sequence shown here is derived from an EMBL/GenBank/DDBJ whole genome shotgun (WGS) entry which is preliminary data.</text>
</comment>
<sequence length="251" mass="25922">MTPVAEIRRIWPEPSTGGLDDAGILAGYGRPARPALRVNFVTSLDGAVELAGYSAGLSPPADRRVLPLLRRLADAVVVAAGTLRAEGYGGLRLGEAGRAWRRENGLPEQPTLVVVSGSARFAPTDPIFADAPVRPVLLTRADAAVPAGLDEVADILRLGHGTVDLAAGLAALRSRGLAQLLCEGGPLLFGSLTAADLVDELCLTVSPLLAGPGAGRITAGPPAPPRGMALRQALAAPDGTLLLHYRRHRDG</sequence>
<dbReference type="InterPro" id="IPR024072">
    <property type="entry name" value="DHFR-like_dom_sf"/>
</dbReference>
<evidence type="ECO:0000256" key="3">
    <source>
        <dbReference type="ARBA" id="ARBA00023002"/>
    </source>
</evidence>
<comment type="pathway">
    <text evidence="1">Cofactor biosynthesis; riboflavin biosynthesis.</text>
</comment>
<reference evidence="5 6" key="1">
    <citation type="submission" date="2024-09" db="EMBL/GenBank/DDBJ databases">
        <authorList>
            <person name="Sun Q."/>
            <person name="Mori K."/>
        </authorList>
    </citation>
    <scope>NUCLEOTIDE SEQUENCE [LARGE SCALE GENOMIC DNA]</scope>
    <source>
        <strain evidence="5 6">TBRC 2205</strain>
    </source>
</reference>
<dbReference type="PANTHER" id="PTHR38011">
    <property type="entry name" value="DIHYDROFOLATE REDUCTASE FAMILY PROTEIN (AFU_ORTHOLOGUE AFUA_8G06820)"/>
    <property type="match status" value="1"/>
</dbReference>
<evidence type="ECO:0000259" key="4">
    <source>
        <dbReference type="Pfam" id="PF01872"/>
    </source>
</evidence>
<name>A0ABV6NS80_9ACTN</name>
<protein>
    <submittedName>
        <fullName evidence="5">Pyrimidine reductase family protein</fullName>
    </submittedName>
</protein>
<dbReference type="SUPFAM" id="SSF53597">
    <property type="entry name" value="Dihydrofolate reductase-like"/>
    <property type="match status" value="1"/>
</dbReference>
<dbReference type="EMBL" id="JBHLUE010000004">
    <property type="protein sequence ID" value="MFC0563626.1"/>
    <property type="molecule type" value="Genomic_DNA"/>
</dbReference>
<dbReference type="PANTHER" id="PTHR38011:SF7">
    <property type="entry name" value="2,5-DIAMINO-6-RIBOSYLAMINO-4(3H)-PYRIMIDINONE 5'-PHOSPHATE REDUCTASE"/>
    <property type="match status" value="1"/>
</dbReference>
<evidence type="ECO:0000313" key="6">
    <source>
        <dbReference type="Proteomes" id="UP001589894"/>
    </source>
</evidence>
<gene>
    <name evidence="5" type="ORF">ACFFHU_05530</name>
</gene>
<dbReference type="InterPro" id="IPR002734">
    <property type="entry name" value="RibDG_C"/>
</dbReference>
<dbReference type="Pfam" id="PF01872">
    <property type="entry name" value="RibD_C"/>
    <property type="match status" value="1"/>
</dbReference>
<keyword evidence="3" id="KW-0560">Oxidoreductase</keyword>